<evidence type="ECO:0000259" key="2">
    <source>
        <dbReference type="Pfam" id="PF00535"/>
    </source>
</evidence>
<evidence type="ECO:0000313" key="4">
    <source>
        <dbReference type="Proteomes" id="UP000677913"/>
    </source>
</evidence>
<reference evidence="3" key="1">
    <citation type="submission" date="2021-04" db="EMBL/GenBank/DDBJ databases">
        <title>Genome based classification of Actinospica acidithermotolerans sp. nov., an actinobacterium isolated from an Indonesian hot spring.</title>
        <authorList>
            <person name="Kusuma A.B."/>
            <person name="Putra K.E."/>
            <person name="Nafisah S."/>
            <person name="Loh J."/>
            <person name="Nouioui I."/>
            <person name="Goodfellow M."/>
        </authorList>
    </citation>
    <scope>NUCLEOTIDE SEQUENCE</scope>
    <source>
        <strain evidence="3">DSM 45618</strain>
    </source>
</reference>
<dbReference type="SUPFAM" id="SSF53448">
    <property type="entry name" value="Nucleotide-diphospho-sugar transferases"/>
    <property type="match status" value="1"/>
</dbReference>
<dbReference type="PANTHER" id="PTHR48090">
    <property type="entry name" value="UNDECAPRENYL-PHOSPHATE 4-DEOXY-4-FORMAMIDO-L-ARABINOSE TRANSFERASE-RELATED"/>
    <property type="match status" value="1"/>
</dbReference>
<accession>A0A8J7WSB0</accession>
<dbReference type="InterPro" id="IPR029044">
    <property type="entry name" value="Nucleotide-diphossugar_trans"/>
</dbReference>
<dbReference type="Proteomes" id="UP000677913">
    <property type="component" value="Unassembled WGS sequence"/>
</dbReference>
<comment type="caution">
    <text evidence="3">The sequence shown here is derived from an EMBL/GenBank/DDBJ whole genome shotgun (WGS) entry which is preliminary data.</text>
</comment>
<name>A0A8J7WSB0_9ACTN</name>
<protein>
    <submittedName>
        <fullName evidence="3">Glycosyltransferase family 2 protein</fullName>
    </submittedName>
</protein>
<sequence>MNEAKNLPHVFARLPGGVHEVIVVDGHSVDDTCAVARRLRPDTRIVMQNRSGKGNALACGFAVSTGQIVVMLDADGSADPGEIPGFVQALLNGADFAKGSRFAPGGGSSDLTRLRTMGNRVLMAVVNRAYGTAYTDLCYGFNVFWRRHLPVLRLDSTTPPRDGAQRLWGDGFEIETLIAIRVTVARLAVVEVPSFEHSRIHGASNLTAVSDGLRVLRTIFAERRARNAAVRPPHGFPDTGMVEEFASFQAPGSREAK</sequence>
<proteinExistence type="inferred from homology"/>
<dbReference type="InterPro" id="IPR050256">
    <property type="entry name" value="Glycosyltransferase_2"/>
</dbReference>
<comment type="similarity">
    <text evidence="1">Belongs to the glycosyltransferase 2 family.</text>
</comment>
<dbReference type="InterPro" id="IPR001173">
    <property type="entry name" value="Glyco_trans_2-like"/>
</dbReference>
<dbReference type="Pfam" id="PF00535">
    <property type="entry name" value="Glycos_transf_2"/>
    <property type="match status" value="1"/>
</dbReference>
<dbReference type="PANTHER" id="PTHR48090:SF7">
    <property type="entry name" value="RFBJ PROTEIN"/>
    <property type="match status" value="1"/>
</dbReference>
<dbReference type="CDD" id="cd04179">
    <property type="entry name" value="DPM_DPG-synthase_like"/>
    <property type="match status" value="1"/>
</dbReference>
<evidence type="ECO:0000313" key="3">
    <source>
        <dbReference type="EMBL" id="MBS2964710.1"/>
    </source>
</evidence>
<dbReference type="EMBL" id="JAGSXH010000058">
    <property type="protein sequence ID" value="MBS2964710.1"/>
    <property type="molecule type" value="Genomic_DNA"/>
</dbReference>
<feature type="domain" description="Glycosyltransferase 2-like" evidence="2">
    <location>
        <begin position="2"/>
        <end position="147"/>
    </location>
</feature>
<gene>
    <name evidence="3" type="ORF">KGA66_16755</name>
</gene>
<dbReference type="Gene3D" id="3.90.550.10">
    <property type="entry name" value="Spore Coat Polysaccharide Biosynthesis Protein SpsA, Chain A"/>
    <property type="match status" value="1"/>
</dbReference>
<evidence type="ECO:0000256" key="1">
    <source>
        <dbReference type="ARBA" id="ARBA00006739"/>
    </source>
</evidence>
<keyword evidence="4" id="KW-1185">Reference proteome</keyword>
<organism evidence="3 4">
    <name type="scientific">Actinocrinis puniceicyclus</name>
    <dbReference type="NCBI Taxonomy" id="977794"/>
    <lineage>
        <taxon>Bacteria</taxon>
        <taxon>Bacillati</taxon>
        <taxon>Actinomycetota</taxon>
        <taxon>Actinomycetes</taxon>
        <taxon>Catenulisporales</taxon>
        <taxon>Actinospicaceae</taxon>
        <taxon>Actinocrinis</taxon>
    </lineage>
</organism>
<dbReference type="AlphaFoldDB" id="A0A8J7WSB0"/>